<dbReference type="InterPro" id="IPR003107">
    <property type="entry name" value="HAT"/>
</dbReference>
<keyword evidence="5" id="KW-0677">Repeat</keyword>
<evidence type="ECO:0000256" key="6">
    <source>
        <dbReference type="ARBA" id="ARBA00023187"/>
    </source>
</evidence>
<dbReference type="STRING" id="57577.A0A2K3MZI4"/>
<dbReference type="GO" id="GO:0000245">
    <property type="term" value="P:spliceosomal complex assembly"/>
    <property type="evidence" value="ECO:0007669"/>
    <property type="project" value="TreeGrafter"/>
</dbReference>
<evidence type="ECO:0000256" key="1">
    <source>
        <dbReference type="ARBA" id="ARBA00004123"/>
    </source>
</evidence>
<keyword evidence="7" id="KW-0539">Nucleus</keyword>
<evidence type="ECO:0000256" key="5">
    <source>
        <dbReference type="ARBA" id="ARBA00022737"/>
    </source>
</evidence>
<comment type="subcellular location">
    <subcellularLocation>
        <location evidence="1">Nucleus</location>
    </subcellularLocation>
</comment>
<accession>A0A2K3MZI4</accession>
<reference evidence="9 10" key="1">
    <citation type="journal article" date="2014" name="Am. J. Bot.">
        <title>Genome assembly and annotation for red clover (Trifolium pratense; Fabaceae).</title>
        <authorList>
            <person name="Istvanek J."/>
            <person name="Jaros M."/>
            <person name="Krenek A."/>
            <person name="Repkova J."/>
        </authorList>
    </citation>
    <scope>NUCLEOTIDE SEQUENCE [LARGE SCALE GENOMIC DNA]</scope>
    <source>
        <strain evidence="10">cv. Tatra</strain>
        <tissue evidence="9">Young leaves</tissue>
    </source>
</reference>
<evidence type="ECO:0000313" key="9">
    <source>
        <dbReference type="EMBL" id="PNX96176.1"/>
    </source>
</evidence>
<dbReference type="GO" id="GO:0071014">
    <property type="term" value="C:post-mRNA release spliceosomal complex"/>
    <property type="evidence" value="ECO:0007669"/>
    <property type="project" value="TreeGrafter"/>
</dbReference>
<feature type="domain" description="Pre-mRNA-splicing factor Syf1-like N-terminal HAT-repeats" evidence="8">
    <location>
        <begin position="67"/>
        <end position="186"/>
    </location>
</feature>
<comment type="caution">
    <text evidence="9">The sequence shown here is derived from an EMBL/GenBank/DDBJ whole genome shotgun (WGS) entry which is preliminary data.</text>
</comment>
<dbReference type="Gene3D" id="1.25.40.10">
    <property type="entry name" value="Tetratricopeptide repeat domain"/>
    <property type="match status" value="1"/>
</dbReference>
<evidence type="ECO:0000259" key="8">
    <source>
        <dbReference type="Pfam" id="PF23233"/>
    </source>
</evidence>
<proteinExistence type="inferred from homology"/>
<keyword evidence="3" id="KW-0507">mRNA processing</keyword>
<gene>
    <name evidence="9" type="ORF">L195_g019378</name>
</gene>
<dbReference type="InterPro" id="IPR045075">
    <property type="entry name" value="Syf1-like"/>
</dbReference>
<dbReference type="InterPro" id="IPR055433">
    <property type="entry name" value="HAT_Syf1-like_N"/>
</dbReference>
<organism evidence="9 10">
    <name type="scientific">Trifolium pratense</name>
    <name type="common">Red clover</name>
    <dbReference type="NCBI Taxonomy" id="57577"/>
    <lineage>
        <taxon>Eukaryota</taxon>
        <taxon>Viridiplantae</taxon>
        <taxon>Streptophyta</taxon>
        <taxon>Embryophyta</taxon>
        <taxon>Tracheophyta</taxon>
        <taxon>Spermatophyta</taxon>
        <taxon>Magnoliopsida</taxon>
        <taxon>eudicotyledons</taxon>
        <taxon>Gunneridae</taxon>
        <taxon>Pentapetalae</taxon>
        <taxon>rosids</taxon>
        <taxon>fabids</taxon>
        <taxon>Fabales</taxon>
        <taxon>Fabaceae</taxon>
        <taxon>Papilionoideae</taxon>
        <taxon>50 kb inversion clade</taxon>
        <taxon>NPAAA clade</taxon>
        <taxon>Hologalegina</taxon>
        <taxon>IRL clade</taxon>
        <taxon>Trifolieae</taxon>
        <taxon>Trifolium</taxon>
    </lineage>
</organism>
<protein>
    <submittedName>
        <fullName evidence="9">Crooked neck 1-like protein</fullName>
    </submittedName>
</protein>
<dbReference type="SMART" id="SM00386">
    <property type="entry name" value="HAT"/>
    <property type="match status" value="5"/>
</dbReference>
<dbReference type="EMBL" id="ASHM01014227">
    <property type="protein sequence ID" value="PNX96176.1"/>
    <property type="molecule type" value="Genomic_DNA"/>
</dbReference>
<evidence type="ECO:0000313" key="10">
    <source>
        <dbReference type="Proteomes" id="UP000236291"/>
    </source>
</evidence>
<keyword evidence="4" id="KW-0747">Spliceosome</keyword>
<reference evidence="9 10" key="2">
    <citation type="journal article" date="2017" name="Front. Plant Sci.">
        <title>Gene Classification and Mining of Molecular Markers Useful in Red Clover (Trifolium pratense) Breeding.</title>
        <authorList>
            <person name="Istvanek J."/>
            <person name="Dluhosova J."/>
            <person name="Dluhos P."/>
            <person name="Patkova L."/>
            <person name="Nedelnik J."/>
            <person name="Repkova J."/>
        </authorList>
    </citation>
    <scope>NUCLEOTIDE SEQUENCE [LARGE SCALE GENOMIC DNA]</scope>
    <source>
        <strain evidence="10">cv. Tatra</strain>
        <tissue evidence="9">Young leaves</tissue>
    </source>
</reference>
<evidence type="ECO:0000256" key="4">
    <source>
        <dbReference type="ARBA" id="ARBA00022728"/>
    </source>
</evidence>
<comment type="similarity">
    <text evidence="2">Belongs to the crooked-neck family.</text>
</comment>
<dbReference type="GO" id="GO:0071007">
    <property type="term" value="C:U2-type catalytic step 2 spliceosome"/>
    <property type="evidence" value="ECO:0007669"/>
    <property type="project" value="TreeGrafter"/>
</dbReference>
<dbReference type="Pfam" id="PF23233">
    <property type="entry name" value="HAT_Syf1_CNRKL1_N"/>
    <property type="match status" value="1"/>
</dbReference>
<name>A0A2K3MZI4_TRIPR</name>
<evidence type="ECO:0000256" key="7">
    <source>
        <dbReference type="ARBA" id="ARBA00023242"/>
    </source>
</evidence>
<keyword evidence="6" id="KW-0508">mRNA splicing</keyword>
<dbReference type="PANTHER" id="PTHR11246">
    <property type="entry name" value="PRE-MRNA SPLICING FACTOR"/>
    <property type="match status" value="1"/>
</dbReference>
<dbReference type="AlphaFoldDB" id="A0A2K3MZI4"/>
<dbReference type="GO" id="GO:0000974">
    <property type="term" value="C:Prp19 complex"/>
    <property type="evidence" value="ECO:0007669"/>
    <property type="project" value="TreeGrafter"/>
</dbReference>
<sequence length="212" mass="25929">MELQVHEIDPAILVKRKEFEELIQKFGCNLKIWIKYARWEEYQQHFNRSRYIWERALEKFQYKHSLLWLKYAEFEMRNRQFRLARNVWDRAVTFLPEFDQLWFNYIQMEQNMLDNVVGARKIFKRLARQVFEGFVSCHPTVAAWLSYAEFEMKNGDVTKTRNVYRRALDKLADDKEVEQLFVSFVEFEVRCNNETEREEEEDCYGLSLLESC</sequence>
<dbReference type="GO" id="GO:0071011">
    <property type="term" value="C:precatalytic spliceosome"/>
    <property type="evidence" value="ECO:0007669"/>
    <property type="project" value="TreeGrafter"/>
</dbReference>
<dbReference type="PANTHER" id="PTHR11246:SF3">
    <property type="entry name" value="CROOKED NECK-LIKE PROTEIN 1"/>
    <property type="match status" value="1"/>
</dbReference>
<dbReference type="SUPFAM" id="SSF48452">
    <property type="entry name" value="TPR-like"/>
    <property type="match status" value="1"/>
</dbReference>
<dbReference type="Proteomes" id="UP000236291">
    <property type="component" value="Unassembled WGS sequence"/>
</dbReference>
<evidence type="ECO:0000256" key="3">
    <source>
        <dbReference type="ARBA" id="ARBA00022664"/>
    </source>
</evidence>
<evidence type="ECO:0000256" key="2">
    <source>
        <dbReference type="ARBA" id="ARBA00008644"/>
    </source>
</evidence>
<dbReference type="InterPro" id="IPR011990">
    <property type="entry name" value="TPR-like_helical_dom_sf"/>
</dbReference>